<comment type="function">
    <text evidence="1">Transcriptional repressor of xylose-utilizing enzymes.</text>
</comment>
<comment type="similarity">
    <text evidence="2">Belongs to the ROK (NagC/XylR) family.</text>
</comment>
<evidence type="ECO:0000256" key="1">
    <source>
        <dbReference type="ARBA" id="ARBA00002486"/>
    </source>
</evidence>
<dbReference type="SUPFAM" id="SSF46785">
    <property type="entry name" value="Winged helix' DNA-binding domain"/>
    <property type="match status" value="1"/>
</dbReference>
<dbReference type="Pfam" id="PF13412">
    <property type="entry name" value="HTH_24"/>
    <property type="match status" value="1"/>
</dbReference>
<evidence type="ECO:0000313" key="4">
    <source>
        <dbReference type="EMBL" id="MDL4937303.1"/>
    </source>
</evidence>
<evidence type="ECO:0000256" key="3">
    <source>
        <dbReference type="ARBA" id="ARBA00022629"/>
    </source>
</evidence>
<dbReference type="RefSeq" id="WP_103301363.1">
    <property type="nucleotide sequence ID" value="NZ_BSYC01000002.1"/>
</dbReference>
<evidence type="ECO:0000313" key="5">
    <source>
        <dbReference type="Proteomes" id="UP001241571"/>
    </source>
</evidence>
<dbReference type="Proteomes" id="UP001241571">
    <property type="component" value="Unassembled WGS sequence"/>
</dbReference>
<comment type="caution">
    <text evidence="4">The sequence shown here is derived from an EMBL/GenBank/DDBJ whole genome shotgun (WGS) entry which is preliminary data.</text>
</comment>
<dbReference type="EMBL" id="JASUBT010000015">
    <property type="protein sequence ID" value="MDL4937303.1"/>
    <property type="molecule type" value="Genomic_DNA"/>
</dbReference>
<keyword evidence="3" id="KW-0859">Xylose metabolism</keyword>
<dbReference type="InterPro" id="IPR036388">
    <property type="entry name" value="WH-like_DNA-bd_sf"/>
</dbReference>
<accession>A0ABD4ZXC7</accession>
<dbReference type="InterPro" id="IPR036390">
    <property type="entry name" value="WH_DNA-bd_sf"/>
</dbReference>
<gene>
    <name evidence="4" type="ORF">QRX88_16490</name>
</gene>
<keyword evidence="3" id="KW-0119">Carbohydrate metabolism</keyword>
<name>A0ABD4ZXC7_ENTGA</name>
<evidence type="ECO:0000256" key="2">
    <source>
        <dbReference type="ARBA" id="ARBA00006479"/>
    </source>
</evidence>
<dbReference type="Gene3D" id="1.10.10.10">
    <property type="entry name" value="Winged helix-like DNA-binding domain superfamily/Winged helix DNA-binding domain"/>
    <property type="match status" value="1"/>
</dbReference>
<reference evidence="4 5" key="1">
    <citation type="submission" date="2023-06" db="EMBL/GenBank/DDBJ databases">
        <title>Acute promotion of culturable opportunistic pathogens and persistent increase of antibiotic resistance following antibiotic exposure in mouse gut microbiota.</title>
        <authorList>
            <person name="Li L."/>
            <person name="Wang B."/>
            <person name="Sun Y."/>
            <person name="Wang M."/>
            <person name="Xu H."/>
        </authorList>
    </citation>
    <scope>NUCLEOTIDE SEQUENCE [LARGE SCALE GENOMIC DNA]</scope>
    <source>
        <strain evidence="4 5">CRI2_2</strain>
    </source>
</reference>
<dbReference type="Pfam" id="PF00480">
    <property type="entry name" value="ROK"/>
    <property type="match status" value="1"/>
</dbReference>
<dbReference type="PANTHER" id="PTHR18964:SF149">
    <property type="entry name" value="BIFUNCTIONAL UDP-N-ACETYLGLUCOSAMINE 2-EPIMERASE_N-ACETYLMANNOSAMINE KINASE"/>
    <property type="match status" value="1"/>
</dbReference>
<dbReference type="Gene3D" id="3.30.420.40">
    <property type="match status" value="2"/>
</dbReference>
<dbReference type="GO" id="GO:0042732">
    <property type="term" value="P:D-xylose metabolic process"/>
    <property type="evidence" value="ECO:0007669"/>
    <property type="project" value="UniProtKB-KW"/>
</dbReference>
<protein>
    <submittedName>
        <fullName evidence="4">ROK family transcriptional regulator</fullName>
    </submittedName>
</protein>
<dbReference type="SUPFAM" id="SSF53067">
    <property type="entry name" value="Actin-like ATPase domain"/>
    <property type="match status" value="1"/>
</dbReference>
<dbReference type="InterPro" id="IPR043129">
    <property type="entry name" value="ATPase_NBD"/>
</dbReference>
<dbReference type="PANTHER" id="PTHR18964">
    <property type="entry name" value="ROK (REPRESSOR, ORF, KINASE) FAMILY"/>
    <property type="match status" value="1"/>
</dbReference>
<dbReference type="AlphaFoldDB" id="A0ABD4ZXC7"/>
<dbReference type="InterPro" id="IPR000600">
    <property type="entry name" value="ROK"/>
</dbReference>
<sequence length="402" mass="45439">MTKKSITEVFSKNRSTVIQHLYRHPKTSRIEISKLTGLTPATITKITGELIDENIIIETGDEVNKNTGSGRKQKIIKLNENKAVVIGVEVNVKGIFAVATNLIGKVLVEERITYSYDKRNINIEITNLIEKIVSKIKKNEIWGVGIAVPGHYDTKNNSIISNNQSWAYFNLLEISNRFKFPFIAENNIKCMAIGEYLFNVQSTPENFLFFHIGAGMFCSFFQSKSLGFNSNYYLGEIGHTVVDINGPKCECGKQGCLQTYISDSWLLKRARFLFDYSQNTTLKSLVNQSKNIDLTTIIHAYELGDIYINNQIDLGLKLLATSIANSLIFQDAHKIYINSELLNYNSFRTQLVNSVKKQLSFIPTQENTFIEVLNYNIYRGAKGASSLAVLGIFIRHTGYSIY</sequence>
<organism evidence="4 5">
    <name type="scientific">Enterococcus gallinarum</name>
    <dbReference type="NCBI Taxonomy" id="1353"/>
    <lineage>
        <taxon>Bacteria</taxon>
        <taxon>Bacillati</taxon>
        <taxon>Bacillota</taxon>
        <taxon>Bacilli</taxon>
        <taxon>Lactobacillales</taxon>
        <taxon>Enterococcaceae</taxon>
        <taxon>Enterococcus</taxon>
    </lineage>
</organism>
<proteinExistence type="inferred from homology"/>